<dbReference type="OrthoDB" id="2688210at2759"/>
<evidence type="ECO:0000313" key="2">
    <source>
        <dbReference type="EMBL" id="KIO07514.1"/>
    </source>
</evidence>
<name>A0A0C3PHL9_PISTI</name>
<proteinExistence type="predicted"/>
<gene>
    <name evidence="2" type="ORF">M404DRAFT_24013</name>
</gene>
<feature type="region of interest" description="Disordered" evidence="1">
    <location>
        <begin position="80"/>
        <end position="99"/>
    </location>
</feature>
<sequence length="251" mass="29435">MENPNLALQPDFTTEEYQEARLHLINDVVNDQQAANILASLWVLNNNKDKLNWQARKEREAQRVQDEAEQAEEERVELQRRRLEEAETARAEERKKNRVKHAPIRKVGVPSGPVDIPSPYTTRKLKKGEYCELYFFTNLGLAEAESLNPSVDDEALMLLKANNGQHVWVPASTTRDKSSVIKDEDLTWEQFGEATVRLISAMKENDWEEERVEMHIDFWTAIEAHPWRRSPRTHLKKALLLYQSQQRQRWH</sequence>
<reference evidence="3" key="2">
    <citation type="submission" date="2015-01" db="EMBL/GenBank/DDBJ databases">
        <title>Evolutionary Origins and Diversification of the Mycorrhizal Mutualists.</title>
        <authorList>
            <consortium name="DOE Joint Genome Institute"/>
            <consortium name="Mycorrhizal Genomics Consortium"/>
            <person name="Kohler A."/>
            <person name="Kuo A."/>
            <person name="Nagy L.G."/>
            <person name="Floudas D."/>
            <person name="Copeland A."/>
            <person name="Barry K.W."/>
            <person name="Cichocki N."/>
            <person name="Veneault-Fourrey C."/>
            <person name="LaButti K."/>
            <person name="Lindquist E.A."/>
            <person name="Lipzen A."/>
            <person name="Lundell T."/>
            <person name="Morin E."/>
            <person name="Murat C."/>
            <person name="Riley R."/>
            <person name="Ohm R."/>
            <person name="Sun H."/>
            <person name="Tunlid A."/>
            <person name="Henrissat B."/>
            <person name="Grigoriev I.V."/>
            <person name="Hibbett D.S."/>
            <person name="Martin F."/>
        </authorList>
    </citation>
    <scope>NUCLEOTIDE SEQUENCE [LARGE SCALE GENOMIC DNA]</scope>
    <source>
        <strain evidence="3">Marx 270</strain>
    </source>
</reference>
<evidence type="ECO:0000256" key="1">
    <source>
        <dbReference type="SAM" id="MobiDB-lite"/>
    </source>
</evidence>
<keyword evidence="3" id="KW-1185">Reference proteome</keyword>
<dbReference type="InParanoid" id="A0A0C3PHL9"/>
<dbReference type="STRING" id="870435.A0A0C3PHL9"/>
<dbReference type="Proteomes" id="UP000054217">
    <property type="component" value="Unassembled WGS sequence"/>
</dbReference>
<dbReference type="HOGENOM" id="CLU_052398_0_2_1"/>
<protein>
    <submittedName>
        <fullName evidence="2">Uncharacterized protein</fullName>
    </submittedName>
</protein>
<feature type="compositionally biased region" description="Basic and acidic residues" evidence="1">
    <location>
        <begin position="80"/>
        <end position="95"/>
    </location>
</feature>
<dbReference type="EMBL" id="KN831960">
    <property type="protein sequence ID" value="KIO07514.1"/>
    <property type="molecule type" value="Genomic_DNA"/>
</dbReference>
<accession>A0A0C3PHL9</accession>
<evidence type="ECO:0000313" key="3">
    <source>
        <dbReference type="Proteomes" id="UP000054217"/>
    </source>
</evidence>
<reference evidence="2 3" key="1">
    <citation type="submission" date="2014-04" db="EMBL/GenBank/DDBJ databases">
        <authorList>
            <consortium name="DOE Joint Genome Institute"/>
            <person name="Kuo A."/>
            <person name="Kohler A."/>
            <person name="Costa M.D."/>
            <person name="Nagy L.G."/>
            <person name="Floudas D."/>
            <person name="Copeland A."/>
            <person name="Barry K.W."/>
            <person name="Cichocki N."/>
            <person name="Veneault-Fourrey C."/>
            <person name="LaButti K."/>
            <person name="Lindquist E.A."/>
            <person name="Lipzen A."/>
            <person name="Lundell T."/>
            <person name="Morin E."/>
            <person name="Murat C."/>
            <person name="Sun H."/>
            <person name="Tunlid A."/>
            <person name="Henrissat B."/>
            <person name="Grigoriev I.V."/>
            <person name="Hibbett D.S."/>
            <person name="Martin F."/>
            <person name="Nordberg H.P."/>
            <person name="Cantor M.N."/>
            <person name="Hua S.X."/>
        </authorList>
    </citation>
    <scope>NUCLEOTIDE SEQUENCE [LARGE SCALE GENOMIC DNA]</scope>
    <source>
        <strain evidence="2 3">Marx 270</strain>
    </source>
</reference>
<dbReference type="AlphaFoldDB" id="A0A0C3PHL9"/>
<organism evidence="2 3">
    <name type="scientific">Pisolithus tinctorius Marx 270</name>
    <dbReference type="NCBI Taxonomy" id="870435"/>
    <lineage>
        <taxon>Eukaryota</taxon>
        <taxon>Fungi</taxon>
        <taxon>Dikarya</taxon>
        <taxon>Basidiomycota</taxon>
        <taxon>Agaricomycotina</taxon>
        <taxon>Agaricomycetes</taxon>
        <taxon>Agaricomycetidae</taxon>
        <taxon>Boletales</taxon>
        <taxon>Sclerodermatineae</taxon>
        <taxon>Pisolithaceae</taxon>
        <taxon>Pisolithus</taxon>
    </lineage>
</organism>